<dbReference type="PANTHER" id="PTHR12128">
    <property type="entry name" value="DIHYDRODIPICOLINATE SYNTHASE"/>
    <property type="match status" value="1"/>
</dbReference>
<dbReference type="CDD" id="cd00408">
    <property type="entry name" value="DHDPS-like"/>
    <property type="match status" value="1"/>
</dbReference>
<evidence type="ECO:0000313" key="3">
    <source>
        <dbReference type="Proteomes" id="UP000320735"/>
    </source>
</evidence>
<dbReference type="InterPro" id="IPR002220">
    <property type="entry name" value="DapA-like"/>
</dbReference>
<dbReference type="Pfam" id="PF00701">
    <property type="entry name" value="DHDPS"/>
    <property type="match status" value="1"/>
</dbReference>
<dbReference type="AlphaFoldDB" id="A0A5C6BBE8"/>
<dbReference type="GO" id="GO:0008747">
    <property type="term" value="F:N-acetylneuraminate lyase activity"/>
    <property type="evidence" value="ECO:0007669"/>
    <property type="project" value="UniProtKB-EC"/>
</dbReference>
<dbReference type="SUPFAM" id="SSF51569">
    <property type="entry name" value="Aldolase"/>
    <property type="match status" value="1"/>
</dbReference>
<keyword evidence="1 2" id="KW-0456">Lyase</keyword>
<reference evidence="2 3" key="1">
    <citation type="submission" date="2019-02" db="EMBL/GenBank/DDBJ databases">
        <title>Deep-cultivation of Planctomycetes and their phenomic and genomic characterization uncovers novel biology.</title>
        <authorList>
            <person name="Wiegand S."/>
            <person name="Jogler M."/>
            <person name="Boedeker C."/>
            <person name="Pinto D."/>
            <person name="Vollmers J."/>
            <person name="Rivas-Marin E."/>
            <person name="Kohn T."/>
            <person name="Peeters S.H."/>
            <person name="Heuer A."/>
            <person name="Rast P."/>
            <person name="Oberbeckmann S."/>
            <person name="Bunk B."/>
            <person name="Jeske O."/>
            <person name="Meyerdierks A."/>
            <person name="Storesund J.E."/>
            <person name="Kallscheuer N."/>
            <person name="Luecker S."/>
            <person name="Lage O.M."/>
            <person name="Pohl T."/>
            <person name="Merkel B.J."/>
            <person name="Hornburger P."/>
            <person name="Mueller R.-W."/>
            <person name="Bruemmer F."/>
            <person name="Labrenz M."/>
            <person name="Spormann A.M."/>
            <person name="Op Den Camp H."/>
            <person name="Overmann J."/>
            <person name="Amann R."/>
            <person name="Jetten M.S.M."/>
            <person name="Mascher T."/>
            <person name="Medema M.H."/>
            <person name="Devos D.P."/>
            <person name="Kaster A.-K."/>
            <person name="Ovreas L."/>
            <person name="Rohde M."/>
            <person name="Galperin M.Y."/>
            <person name="Jogler C."/>
        </authorList>
    </citation>
    <scope>NUCLEOTIDE SEQUENCE [LARGE SCALE GENOMIC DNA]</scope>
    <source>
        <strain evidence="2 3">CA54</strain>
    </source>
</reference>
<gene>
    <name evidence="2" type="primary">nanA</name>
    <name evidence="2" type="ORF">CA54_42420</name>
</gene>
<evidence type="ECO:0000313" key="2">
    <source>
        <dbReference type="EMBL" id="TWU09002.1"/>
    </source>
</evidence>
<comment type="caution">
    <text evidence="2">The sequence shown here is derived from an EMBL/GenBank/DDBJ whole genome shotgun (WGS) entry which is preliminary data.</text>
</comment>
<keyword evidence="3" id="KW-1185">Reference proteome</keyword>
<proteinExistence type="predicted"/>
<dbReference type="Gene3D" id="3.20.20.70">
    <property type="entry name" value="Aldolase class I"/>
    <property type="match status" value="1"/>
</dbReference>
<dbReference type="EMBL" id="SJPP01000002">
    <property type="protein sequence ID" value="TWU09002.1"/>
    <property type="molecule type" value="Genomic_DNA"/>
</dbReference>
<dbReference type="Proteomes" id="UP000320735">
    <property type="component" value="Unassembled WGS sequence"/>
</dbReference>
<accession>A0A5C6BBE8</accession>
<dbReference type="EC" id="4.1.3.3" evidence="2"/>
<name>A0A5C6BBE8_9PLAN</name>
<organism evidence="2 3">
    <name type="scientific">Symmachiella macrocystis</name>
    <dbReference type="NCBI Taxonomy" id="2527985"/>
    <lineage>
        <taxon>Bacteria</taxon>
        <taxon>Pseudomonadati</taxon>
        <taxon>Planctomycetota</taxon>
        <taxon>Planctomycetia</taxon>
        <taxon>Planctomycetales</taxon>
        <taxon>Planctomycetaceae</taxon>
        <taxon>Symmachiella</taxon>
    </lineage>
</organism>
<protein>
    <submittedName>
        <fullName evidence="2">N-acetylneuraminate lyase</fullName>
        <ecNumber evidence="2">4.1.3.3</ecNumber>
    </submittedName>
</protein>
<sequence>MKGLNNYDRLITARINSGGFFVRLQSDTPLPFERRKKLPGQLEHEPPMIEAPPIAMRYPRCNLAACMLPWTENWELDVAAFTEHVNRFLQAGYSSLYVMGTAGEGYALSDHRFQQVVQTFAELTVGEGLDPQVGVIALSMEQITERIACAYHYGIRMFQISLPSWGPLDESETMLFFKSVCGAFPDCRFLHYNLPRVGRIIGGAEYRRIADTVPNLVATKNSSTDYARTADLLKHTPDLQHFLLESNYAMGCSMGECSLLCSQAGLFPETTWRLFQAGLDDDLPELFRITALLHGVTRRLFAHCQRRMIDGCYDKTFLWLRDPQFPTRMLPPYLGLSDEEHQTCRAVFDAEFRQIP</sequence>
<dbReference type="InterPro" id="IPR013785">
    <property type="entry name" value="Aldolase_TIM"/>
</dbReference>
<evidence type="ECO:0000256" key="1">
    <source>
        <dbReference type="ARBA" id="ARBA00023239"/>
    </source>
</evidence>
<dbReference type="SMART" id="SM01130">
    <property type="entry name" value="DHDPS"/>
    <property type="match status" value="1"/>
</dbReference>